<sequence length="92" mass="10814">MDQSSVFRIEMRNWRRKKSVSVVHNSVHLNWWNCALLIFLHQSIPVRDKCVNLGQAIRSLKIGYNSKFRQYERCTLSKESLSPLPLIISMIP</sequence>
<organism evidence="1 2">
    <name type="scientific">Wickerhamomyces pijperi</name>
    <name type="common">Yeast</name>
    <name type="synonym">Pichia pijperi</name>
    <dbReference type="NCBI Taxonomy" id="599730"/>
    <lineage>
        <taxon>Eukaryota</taxon>
        <taxon>Fungi</taxon>
        <taxon>Dikarya</taxon>
        <taxon>Ascomycota</taxon>
        <taxon>Saccharomycotina</taxon>
        <taxon>Saccharomycetes</taxon>
        <taxon>Phaffomycetales</taxon>
        <taxon>Wickerhamomycetaceae</taxon>
        <taxon>Wickerhamomyces</taxon>
    </lineage>
</organism>
<evidence type="ECO:0000313" key="2">
    <source>
        <dbReference type="Proteomes" id="UP000774326"/>
    </source>
</evidence>
<proteinExistence type="predicted"/>
<dbReference type="Proteomes" id="UP000774326">
    <property type="component" value="Unassembled WGS sequence"/>
</dbReference>
<name>A0A9P8QAC9_WICPI</name>
<keyword evidence="2" id="KW-1185">Reference proteome</keyword>
<gene>
    <name evidence="1" type="ORF">WICPIJ_002078</name>
</gene>
<reference evidence="1" key="2">
    <citation type="submission" date="2021-01" db="EMBL/GenBank/DDBJ databases">
        <authorList>
            <person name="Schikora-Tamarit M.A."/>
        </authorList>
    </citation>
    <scope>NUCLEOTIDE SEQUENCE</scope>
    <source>
        <strain evidence="1">CBS2887</strain>
    </source>
</reference>
<protein>
    <submittedName>
        <fullName evidence="1">Uncharacterized protein</fullName>
    </submittedName>
</protein>
<evidence type="ECO:0000313" key="1">
    <source>
        <dbReference type="EMBL" id="KAH3686917.1"/>
    </source>
</evidence>
<reference evidence="1" key="1">
    <citation type="journal article" date="2021" name="Open Biol.">
        <title>Shared evolutionary footprints suggest mitochondrial oxidative damage underlies multiple complex I losses in fungi.</title>
        <authorList>
            <person name="Schikora-Tamarit M.A."/>
            <person name="Marcet-Houben M."/>
            <person name="Nosek J."/>
            <person name="Gabaldon T."/>
        </authorList>
    </citation>
    <scope>NUCLEOTIDE SEQUENCE</scope>
    <source>
        <strain evidence="1">CBS2887</strain>
    </source>
</reference>
<dbReference type="EMBL" id="JAEUBG010001129">
    <property type="protein sequence ID" value="KAH3686917.1"/>
    <property type="molecule type" value="Genomic_DNA"/>
</dbReference>
<dbReference type="AlphaFoldDB" id="A0A9P8QAC9"/>
<accession>A0A9P8QAC9</accession>
<comment type="caution">
    <text evidence="1">The sequence shown here is derived from an EMBL/GenBank/DDBJ whole genome shotgun (WGS) entry which is preliminary data.</text>
</comment>